<comment type="caution">
    <text evidence="3">The sequence shown here is derived from an EMBL/GenBank/DDBJ whole genome shotgun (WGS) entry which is preliminary data.</text>
</comment>
<feature type="compositionally biased region" description="Polar residues" evidence="1">
    <location>
        <begin position="165"/>
        <end position="176"/>
    </location>
</feature>
<dbReference type="Proteomes" id="UP001501343">
    <property type="component" value="Unassembled WGS sequence"/>
</dbReference>
<dbReference type="RefSeq" id="WP_248145018.1">
    <property type="nucleotide sequence ID" value="NZ_BAAAOF010000002.1"/>
</dbReference>
<evidence type="ECO:0000256" key="1">
    <source>
        <dbReference type="SAM" id="MobiDB-lite"/>
    </source>
</evidence>
<evidence type="ECO:0000313" key="3">
    <source>
        <dbReference type="EMBL" id="GAA1915339.1"/>
    </source>
</evidence>
<gene>
    <name evidence="3" type="ORF">GCM10009775_04770</name>
</gene>
<keyword evidence="2" id="KW-0472">Membrane</keyword>
<organism evidence="3 4">
    <name type="scientific">Microbacterium aoyamense</name>
    <dbReference type="NCBI Taxonomy" id="344166"/>
    <lineage>
        <taxon>Bacteria</taxon>
        <taxon>Bacillati</taxon>
        <taxon>Actinomycetota</taxon>
        <taxon>Actinomycetes</taxon>
        <taxon>Micrococcales</taxon>
        <taxon>Microbacteriaceae</taxon>
        <taxon>Microbacterium</taxon>
    </lineage>
</organism>
<protein>
    <submittedName>
        <fullName evidence="3">Uncharacterized protein</fullName>
    </submittedName>
</protein>
<dbReference type="EMBL" id="BAAAOF010000002">
    <property type="protein sequence ID" value="GAA1915339.1"/>
    <property type="molecule type" value="Genomic_DNA"/>
</dbReference>
<reference evidence="3 4" key="1">
    <citation type="journal article" date="2019" name="Int. J. Syst. Evol. Microbiol.">
        <title>The Global Catalogue of Microorganisms (GCM) 10K type strain sequencing project: providing services to taxonomists for standard genome sequencing and annotation.</title>
        <authorList>
            <consortium name="The Broad Institute Genomics Platform"/>
            <consortium name="The Broad Institute Genome Sequencing Center for Infectious Disease"/>
            <person name="Wu L."/>
            <person name="Ma J."/>
        </authorList>
    </citation>
    <scope>NUCLEOTIDE SEQUENCE [LARGE SCALE GENOMIC DNA]</scope>
    <source>
        <strain evidence="3 4">JCM 14900</strain>
    </source>
</reference>
<evidence type="ECO:0000313" key="4">
    <source>
        <dbReference type="Proteomes" id="UP001501343"/>
    </source>
</evidence>
<proteinExistence type="predicted"/>
<feature type="transmembrane region" description="Helical" evidence="2">
    <location>
        <begin position="16"/>
        <end position="36"/>
    </location>
</feature>
<keyword evidence="2" id="KW-1133">Transmembrane helix</keyword>
<accession>A0ABN2PB96</accession>
<keyword evidence="2" id="KW-0812">Transmembrane</keyword>
<feature type="region of interest" description="Disordered" evidence="1">
    <location>
        <begin position="143"/>
        <end position="176"/>
    </location>
</feature>
<keyword evidence="4" id="KW-1185">Reference proteome</keyword>
<sequence length="176" mass="19551">MNLDAPPWLVAWLDAVSLWDLILIVAAVVAAVLFIYKKGWRTVVALARGIIQSAAILVSVQGLPSFIERSDNRHEELAKKVDGIYHELHPNGGTSMNDGLKRVENTTERLELGVRGLYDRVAELTDSDEQLRAADAKLRADLESTLNPEPLEATTTRRSLRAAREQQTITENDIPN</sequence>
<name>A0ABN2PB96_9MICO</name>
<evidence type="ECO:0000256" key="2">
    <source>
        <dbReference type="SAM" id="Phobius"/>
    </source>
</evidence>